<dbReference type="AlphaFoldDB" id="A0A8T2KFD1"/>
<comment type="caution">
    <text evidence="1">The sequence shown here is derived from an EMBL/GenBank/DDBJ whole genome shotgun (WGS) entry which is preliminary data.</text>
</comment>
<reference evidence="1" key="1">
    <citation type="thesis" date="2020" institute="ProQuest LLC" country="789 East Eisenhower Parkway, Ann Arbor, MI, USA">
        <title>Comparative Genomics and Chromosome Evolution.</title>
        <authorList>
            <person name="Mudd A.B."/>
        </authorList>
    </citation>
    <scope>NUCLEOTIDE SEQUENCE</scope>
    <source>
        <strain evidence="1">Female2</strain>
        <tissue evidence="1">Blood</tissue>
    </source>
</reference>
<dbReference type="Proteomes" id="UP000812440">
    <property type="component" value="Chromosome 1"/>
</dbReference>
<proteinExistence type="predicted"/>
<accession>A0A8T2KFD1</accession>
<evidence type="ECO:0000313" key="2">
    <source>
        <dbReference type="Proteomes" id="UP000812440"/>
    </source>
</evidence>
<keyword evidence="2" id="KW-1185">Reference proteome</keyword>
<evidence type="ECO:0000313" key="1">
    <source>
        <dbReference type="EMBL" id="KAG8455082.1"/>
    </source>
</evidence>
<name>A0A8T2KFD1_9PIPI</name>
<organism evidence="1 2">
    <name type="scientific">Hymenochirus boettgeri</name>
    <name type="common">Congo dwarf clawed frog</name>
    <dbReference type="NCBI Taxonomy" id="247094"/>
    <lineage>
        <taxon>Eukaryota</taxon>
        <taxon>Metazoa</taxon>
        <taxon>Chordata</taxon>
        <taxon>Craniata</taxon>
        <taxon>Vertebrata</taxon>
        <taxon>Euteleostomi</taxon>
        <taxon>Amphibia</taxon>
        <taxon>Batrachia</taxon>
        <taxon>Anura</taxon>
        <taxon>Pipoidea</taxon>
        <taxon>Pipidae</taxon>
        <taxon>Pipinae</taxon>
        <taxon>Hymenochirus</taxon>
    </lineage>
</organism>
<sequence>MDVKKRSIKSFAITICRNKDANLLCLEPLAFSA</sequence>
<gene>
    <name evidence="1" type="ORF">GDO86_001342</name>
</gene>
<dbReference type="EMBL" id="JAACNH010000001">
    <property type="protein sequence ID" value="KAG8455082.1"/>
    <property type="molecule type" value="Genomic_DNA"/>
</dbReference>
<protein>
    <submittedName>
        <fullName evidence="1">Uncharacterized protein</fullName>
    </submittedName>
</protein>